<evidence type="ECO:0000313" key="1">
    <source>
        <dbReference type="EMBL" id="TSD13899.1"/>
    </source>
</evidence>
<accession>A0A554N971</accession>
<protein>
    <submittedName>
        <fullName evidence="1">Uncharacterized protein</fullName>
    </submittedName>
</protein>
<comment type="caution">
    <text evidence="1">The sequence shown here is derived from an EMBL/GenBank/DDBJ whole genome shotgun (WGS) entry which is preliminary data.</text>
</comment>
<name>A0A554N971_9EURY</name>
<dbReference type="InParanoid" id="A0A554N971"/>
<dbReference type="AlphaFoldDB" id="A0A554N971"/>
<keyword evidence="2" id="KW-1185">Reference proteome</keyword>
<sequence length="60" mass="6354">MAGAFDVPCLGATMARPTGAGHAVHPVGILWTAAASNWSDVMDTGFSSDVPLDFPRTRHW</sequence>
<dbReference type="Proteomes" id="UP000319894">
    <property type="component" value="Unassembled WGS sequence"/>
</dbReference>
<reference evidence="1 2" key="1">
    <citation type="submission" date="2018-06" db="EMBL/GenBank/DDBJ databases">
        <title>Natronomonas sp. F16-60 a new haloarchaeon isolated from a solar saltern of Isla Cristina, Huelva, Spain.</title>
        <authorList>
            <person name="Duran-Viseras A."/>
            <person name="Sanchez-Porro C."/>
            <person name="Ventosa A."/>
        </authorList>
    </citation>
    <scope>NUCLEOTIDE SEQUENCE [LARGE SCALE GENOMIC DNA]</scope>
    <source>
        <strain evidence="1 2">F16-60</strain>
    </source>
</reference>
<proteinExistence type="predicted"/>
<gene>
    <name evidence="1" type="ORF">DP107_09625</name>
</gene>
<dbReference type="EMBL" id="QMDX01000005">
    <property type="protein sequence ID" value="TSD13899.1"/>
    <property type="molecule type" value="Genomic_DNA"/>
</dbReference>
<evidence type="ECO:0000313" key="2">
    <source>
        <dbReference type="Proteomes" id="UP000319894"/>
    </source>
</evidence>
<organism evidence="1 2">
    <name type="scientific">Haloglomus irregulare</name>
    <dbReference type="NCBI Taxonomy" id="2234134"/>
    <lineage>
        <taxon>Archaea</taxon>
        <taxon>Methanobacteriati</taxon>
        <taxon>Methanobacteriota</taxon>
        <taxon>Stenosarchaea group</taxon>
        <taxon>Halobacteria</taxon>
        <taxon>Halobacteriales</taxon>
        <taxon>Natronomonadaceae</taxon>
        <taxon>Haloglomus</taxon>
    </lineage>
</organism>